<dbReference type="RefSeq" id="WP_015862726.1">
    <property type="nucleotide sequence ID" value="NC_012796.1"/>
</dbReference>
<sequence>MEAFDDLQEASPGREISHEVPVRSLLVFAGCVVASAAVATALYWGIFGFSHWSTEMTTANKIMLAATPGAPVPAPAARTAAPCPGGQYVCPVHGAVGAPQQPGAKTVVCPTCGTPAQFRSLAPAAATQAAFAGG</sequence>
<proteinExistence type="predicted"/>
<dbReference type="Proteomes" id="UP000009071">
    <property type="component" value="Chromosome"/>
</dbReference>
<accession>C4XPP7</accession>
<dbReference type="AlphaFoldDB" id="C4XPP7"/>
<protein>
    <submittedName>
        <fullName evidence="2">Uncharacterized protein</fullName>
    </submittedName>
</protein>
<keyword evidence="1" id="KW-0812">Transmembrane</keyword>
<evidence type="ECO:0000313" key="2">
    <source>
        <dbReference type="EMBL" id="BAH77597.1"/>
    </source>
</evidence>
<evidence type="ECO:0000256" key="1">
    <source>
        <dbReference type="SAM" id="Phobius"/>
    </source>
</evidence>
<keyword evidence="3" id="KW-1185">Reference proteome</keyword>
<feature type="transmembrane region" description="Helical" evidence="1">
    <location>
        <begin position="25"/>
        <end position="46"/>
    </location>
</feature>
<dbReference type="OrthoDB" id="5540547at2"/>
<organism evidence="2 3">
    <name type="scientific">Solidesulfovibrio magneticus (strain ATCC 700980 / DSM 13731 / RS-1)</name>
    <name type="common">Desulfovibrio magneticus</name>
    <dbReference type="NCBI Taxonomy" id="573370"/>
    <lineage>
        <taxon>Bacteria</taxon>
        <taxon>Pseudomonadati</taxon>
        <taxon>Thermodesulfobacteriota</taxon>
        <taxon>Desulfovibrionia</taxon>
        <taxon>Desulfovibrionales</taxon>
        <taxon>Desulfovibrionaceae</taxon>
        <taxon>Solidesulfovibrio</taxon>
    </lineage>
</organism>
<keyword evidence="1" id="KW-1133">Transmembrane helix</keyword>
<evidence type="ECO:0000313" key="3">
    <source>
        <dbReference type="Proteomes" id="UP000009071"/>
    </source>
</evidence>
<gene>
    <name evidence="2" type="ordered locus">DMR_41060</name>
</gene>
<dbReference type="KEGG" id="dma:DMR_41060"/>
<dbReference type="HOGENOM" id="CLU_1945280_0_0_7"/>
<keyword evidence="1" id="KW-0472">Membrane</keyword>
<reference evidence="2 3" key="1">
    <citation type="journal article" date="2009" name="Genome Res.">
        <title>Whole genome sequence of Desulfovibrio magneticus strain RS-1 revealed common gene clusters in magnetotactic bacteria.</title>
        <authorList>
            <person name="Nakazawa H."/>
            <person name="Arakaki A."/>
            <person name="Narita-Yamada S."/>
            <person name="Yashiro I."/>
            <person name="Jinno K."/>
            <person name="Aoki N."/>
            <person name="Tsuruyama A."/>
            <person name="Okamura Y."/>
            <person name="Tanikawa S."/>
            <person name="Fujita N."/>
            <person name="Takeyama H."/>
            <person name="Matsunaga T."/>
        </authorList>
    </citation>
    <scope>NUCLEOTIDE SEQUENCE [LARGE SCALE GENOMIC DNA]</scope>
    <source>
        <strain evidence="3">ATCC 700980 / DSM 13731 / RS-1</strain>
    </source>
</reference>
<dbReference type="EMBL" id="AP010904">
    <property type="protein sequence ID" value="BAH77597.1"/>
    <property type="molecule type" value="Genomic_DNA"/>
</dbReference>
<name>C4XPP7_SOLM1</name>
<dbReference type="STRING" id="573370.DMR_41060"/>